<comment type="subcellular location">
    <subcellularLocation>
        <location evidence="1">Membrane</location>
    </subcellularLocation>
    <subcellularLocation>
        <location evidence="2">Secreted</location>
    </subcellularLocation>
</comment>
<feature type="region of interest" description="Disordered" evidence="8">
    <location>
        <begin position="1531"/>
        <end position="1557"/>
    </location>
</feature>
<dbReference type="GO" id="GO:0016020">
    <property type="term" value="C:membrane"/>
    <property type="evidence" value="ECO:0007669"/>
    <property type="project" value="UniProtKB-SubCell"/>
</dbReference>
<dbReference type="InterPro" id="IPR018511">
    <property type="entry name" value="Hemolysin-typ_Ca-bd_CS"/>
</dbReference>
<evidence type="ECO:0000256" key="4">
    <source>
        <dbReference type="ARBA" id="ARBA00022656"/>
    </source>
</evidence>
<dbReference type="EMBL" id="JABBGM010000002">
    <property type="protein sequence ID" value="NML93161.1"/>
    <property type="molecule type" value="Genomic_DNA"/>
</dbReference>
<reference evidence="10 11" key="1">
    <citation type="submission" date="2020-04" db="EMBL/GenBank/DDBJ databases">
        <title>Novosphingobium sp. TW-4 isolated from soil.</title>
        <authorList>
            <person name="Dahal R.H."/>
            <person name="Chaudhary D.K."/>
        </authorList>
    </citation>
    <scope>NUCLEOTIDE SEQUENCE [LARGE SCALE GENOMIC DNA]</scope>
    <source>
        <strain evidence="10 11">TW-4</strain>
    </source>
</reference>
<evidence type="ECO:0000256" key="8">
    <source>
        <dbReference type="SAM" id="MobiDB-lite"/>
    </source>
</evidence>
<dbReference type="GO" id="GO:0005509">
    <property type="term" value="F:calcium ion binding"/>
    <property type="evidence" value="ECO:0007669"/>
    <property type="project" value="InterPro"/>
</dbReference>
<dbReference type="Pfam" id="PF00353">
    <property type="entry name" value="HemolysinCabind"/>
    <property type="match status" value="2"/>
</dbReference>
<accession>A0A7Y0BME7</accession>
<evidence type="ECO:0000256" key="2">
    <source>
        <dbReference type="ARBA" id="ARBA00004613"/>
    </source>
</evidence>
<keyword evidence="7" id="KW-0472">Membrane</keyword>
<dbReference type="PRINTS" id="PR01488">
    <property type="entry name" value="RTXTOXINA"/>
</dbReference>
<keyword evidence="6" id="KW-0843">Virulence</keyword>
<dbReference type="SUPFAM" id="SSF51120">
    <property type="entry name" value="beta-Roll"/>
    <property type="match status" value="1"/>
</dbReference>
<dbReference type="GO" id="GO:0090729">
    <property type="term" value="F:toxin activity"/>
    <property type="evidence" value="ECO:0007669"/>
    <property type="project" value="UniProtKB-KW"/>
</dbReference>
<dbReference type="NCBIfam" id="TIGR01965">
    <property type="entry name" value="VCBS_repeat"/>
    <property type="match status" value="14"/>
</dbReference>
<dbReference type="InterPro" id="IPR050557">
    <property type="entry name" value="RTX_toxin/Mannuronan_C5-epim"/>
</dbReference>
<dbReference type="Gene3D" id="2.150.10.10">
    <property type="entry name" value="Serralysin-like metalloprotease, C-terminal"/>
    <property type="match status" value="1"/>
</dbReference>
<keyword evidence="3" id="KW-0964">Secreted</keyword>
<organism evidence="10 11">
    <name type="scientific">Novosphingobium olei</name>
    <dbReference type="NCBI Taxonomy" id="2728851"/>
    <lineage>
        <taxon>Bacteria</taxon>
        <taxon>Pseudomonadati</taxon>
        <taxon>Pseudomonadota</taxon>
        <taxon>Alphaproteobacteria</taxon>
        <taxon>Sphingomonadales</taxon>
        <taxon>Sphingomonadaceae</taxon>
        <taxon>Novosphingobium</taxon>
    </lineage>
</organism>
<sequence>MATTSTTPSVNTTSMFNTPQAVDDTYSYTQSQLEGLASNGIVTLSLDVMANDLGGAAKDLWAVVDQEDTGPVTYSAAETADLISKDANYEWKTTRPGTKVAVVNGKLSYQMDASAMAVIKALPPGQTVTDVISYSIRLANGTLSVAEVTITIAGTNDAAVITGTSAVTITETDSALSAGGKLNVTDVDTGEAKFQVQSNVAGNHGYGTFSIDANGNWTYSAGAHNEFAAGQSYTDSVTVKSIDGTSQVITVTILGTNDAPVVSGAVTGTATEGGASSTLNALANASDVDLGASLSVTNVPGTLPAGVTYNAATHSFSFDPSNNAYDYLAAGATATVTVTYGVTDGTATVPASVSWTITGTNDAAIITGSTGATLTESDAALNASGKLDASDVDSSAAFVAQTNVAGDHGYGTFSMDAAGNWTYAAGAHNEFAAGQTYTDSVTVATADGTSQVITVTINGTNDAAVITGTSSADLTESDAALSASGKLDVTDVDSSATFVAQTNAAGDHGYGTFSIDANGNWTYAAGAHNEFVAGQTYTDSVVVKTIDGTEQTLSVTIHGTNDAAVITGTASAEGDETDAALTLGGKLSATDVDSSADFQAGTLAGSHGSFTIAADGTWSYTADSAYDALNVGDSVTDSVVVKTIDGTEQTLSVTIHGTNDAAVITGTASAEGDETDAALTLGGKLSASDVDSSADFQAGTLAGSHGSFTIAADGTWSYTADSANDALNVGDSVTDSVVVKTIDGTEQTLSVTIHGTNDAAVITGTASAEGDETDAALTLGGKLSATDVDSSADFQAGTLAGSHGSFTIAADGTWSYTADSAYDALNVGDSVTDSVVVKTTDGTEQTLSVTIHGTNDAPVVAAALTAAANEDGAAFNLDLLGGASDVDNANLHVSDVTGLVAGVTLSGDTLIVDPANAAFQSLQAGETREIVVSYNVIDGQGGSVAQSATITITGTNDGATISGDTTGGTVVEDGVTQLTGHVSVADADHDQAAAIAASATGTYGSFSVDAAGNWSYQLDNASAAVQSLANGQVVSEQSFTIESADHSASVTLNFSVQGTNDAPKVTLTQSATATEDGSPVSLNALAGTSDVDATDTLSVTYTSLPAGVTYDATTHQFTLDPTNAAFQHLAAGATDTVTVNYGVSDGTTTTPSSLSFKVTGVNDAASISVDSAVTNDRAVTETGVAAGDANASGKLLVTDVDDGQAAFQTPASLAGTYGTYTFNATTGSWTYTLDNTKAATQALTASQTVHDHLTVVSADGTATHDIAVTVTGANDAATITVDATVANDRAVTEAGGLANATAGDASAAGKLLVTDPDSGQAAFQTPASLAGTYGTYTFNATTGSWTYTLDNTKAATQALTASQTVQDHLTVVSADGTASHDIAVTVTGANDTATFGGTSTGSVTEDSTTLTSATGTLSVTDPDLNQASFVAQTNAAGTYGSLSINSAGAWTYTIDNTKSGFATLNTGTTAHDIFTVQSADGTTTTIDVSVVGNTDVTLAAVQTASGDPNDFDSQGAAGDIKFQGNGQSADTVYGGPGNDTINGNSGNDTLYGGSGDDKLDGGADNDTIYGGSGNDTITGGNNVDVLIGGWGADTLTGNQGNDTFKFLSALDRGDTITDFTHANGEQDKIDVSSIDADQNTAGFQHFTFNGTTPTANGLWYVVNGSDVVLYGDIGGNTATIELHVTLTGVTSLTAADFIL</sequence>
<dbReference type="InterPro" id="IPR013783">
    <property type="entry name" value="Ig-like_fold"/>
</dbReference>
<dbReference type="InterPro" id="IPR001343">
    <property type="entry name" value="Hemolysn_Ca-bd"/>
</dbReference>
<dbReference type="InterPro" id="IPR003995">
    <property type="entry name" value="RTX_toxin_determinant-A"/>
</dbReference>
<keyword evidence="11" id="KW-1185">Reference proteome</keyword>
<evidence type="ECO:0000256" key="3">
    <source>
        <dbReference type="ARBA" id="ARBA00022525"/>
    </source>
</evidence>
<dbReference type="InterPro" id="IPR002126">
    <property type="entry name" value="Cadherin-like_dom"/>
</dbReference>
<dbReference type="PROSITE" id="PS50268">
    <property type="entry name" value="CADHERIN_2"/>
    <property type="match status" value="1"/>
</dbReference>
<evidence type="ECO:0000256" key="5">
    <source>
        <dbReference type="ARBA" id="ARBA00022737"/>
    </source>
</evidence>
<dbReference type="InterPro" id="IPR011049">
    <property type="entry name" value="Serralysin-like_metalloprot_C"/>
</dbReference>
<evidence type="ECO:0000256" key="6">
    <source>
        <dbReference type="ARBA" id="ARBA00023026"/>
    </source>
</evidence>
<dbReference type="InterPro" id="IPR010221">
    <property type="entry name" value="VCBS_dom"/>
</dbReference>
<evidence type="ECO:0000256" key="1">
    <source>
        <dbReference type="ARBA" id="ARBA00004370"/>
    </source>
</evidence>
<evidence type="ECO:0000313" key="11">
    <source>
        <dbReference type="Proteomes" id="UP000583556"/>
    </source>
</evidence>
<evidence type="ECO:0000256" key="7">
    <source>
        <dbReference type="ARBA" id="ARBA00023136"/>
    </source>
</evidence>
<dbReference type="PANTHER" id="PTHR38340">
    <property type="entry name" value="S-LAYER PROTEIN"/>
    <property type="match status" value="1"/>
</dbReference>
<feature type="compositionally biased region" description="Polar residues" evidence="8">
    <location>
        <begin position="1539"/>
        <end position="1548"/>
    </location>
</feature>
<feature type="domain" description="Cadherin" evidence="9">
    <location>
        <begin position="161"/>
        <end position="262"/>
    </location>
</feature>
<dbReference type="InterPro" id="IPR040853">
    <property type="entry name" value="RapA2_cadherin-like"/>
</dbReference>
<dbReference type="GO" id="GO:0005576">
    <property type="term" value="C:extracellular region"/>
    <property type="evidence" value="ECO:0007669"/>
    <property type="project" value="UniProtKB-SubCell"/>
</dbReference>
<dbReference type="Pfam" id="PF17803">
    <property type="entry name" value="Cadherin_4"/>
    <property type="match status" value="11"/>
</dbReference>
<dbReference type="Proteomes" id="UP000583556">
    <property type="component" value="Unassembled WGS sequence"/>
</dbReference>
<dbReference type="PROSITE" id="PS00330">
    <property type="entry name" value="HEMOLYSIN_CALCIUM"/>
    <property type="match status" value="3"/>
</dbReference>
<name>A0A7Y0BME7_9SPHN</name>
<dbReference type="RefSeq" id="WP_169492416.1">
    <property type="nucleotide sequence ID" value="NZ_JABBGM010000002.1"/>
</dbReference>
<dbReference type="PRINTS" id="PR00313">
    <property type="entry name" value="CABNDNGRPT"/>
</dbReference>
<comment type="caution">
    <text evidence="10">The sequence shown here is derived from an EMBL/GenBank/DDBJ whole genome shotgun (WGS) entry which is preliminary data.</text>
</comment>
<gene>
    <name evidence="10" type="ORF">HHL27_05695</name>
</gene>
<dbReference type="PANTHER" id="PTHR38340:SF1">
    <property type="entry name" value="S-LAYER PROTEIN"/>
    <property type="match status" value="1"/>
</dbReference>
<keyword evidence="4" id="KW-0800">Toxin</keyword>
<dbReference type="Gene3D" id="2.60.40.10">
    <property type="entry name" value="Immunoglobulins"/>
    <property type="match status" value="9"/>
</dbReference>
<protein>
    <submittedName>
        <fullName evidence="10">Cadherin-like domain-containing protein</fullName>
    </submittedName>
</protein>
<evidence type="ECO:0000313" key="10">
    <source>
        <dbReference type="EMBL" id="NML93161.1"/>
    </source>
</evidence>
<proteinExistence type="predicted"/>
<dbReference type="GO" id="GO:0007156">
    <property type="term" value="P:homophilic cell adhesion via plasma membrane adhesion molecules"/>
    <property type="evidence" value="ECO:0007669"/>
    <property type="project" value="InterPro"/>
</dbReference>
<evidence type="ECO:0000259" key="9">
    <source>
        <dbReference type="PROSITE" id="PS50268"/>
    </source>
</evidence>
<keyword evidence="5" id="KW-0677">Repeat</keyword>